<sequence length="58" mass="6587">MSVDLNGIEQAEDELEDWLVDQAESGVPEVVLMGLLRDYADDIEHLGYVPRMWGHSDQ</sequence>
<geneLocation type="plasmid" evidence="2 3">
    <name>pM27-SA2-01</name>
</geneLocation>
<protein>
    <submittedName>
        <fullName evidence="1">Uncharacterized protein</fullName>
    </submittedName>
</protein>
<dbReference type="Proteomes" id="UP000069906">
    <property type="component" value="Plasmid pHSR2-01"/>
</dbReference>
<gene>
    <name evidence="2" type="ORF">HLASA_3078</name>
    <name evidence="1" type="ORF">HLASF_3076</name>
</gene>
<dbReference type="Proteomes" id="UP000060390">
    <property type="component" value="Plasmid pM27-SA2-01"/>
</dbReference>
<organism evidence="1 4">
    <name type="scientific">Halanaeroarchaeum sulfurireducens</name>
    <dbReference type="NCBI Taxonomy" id="1604004"/>
    <lineage>
        <taxon>Archaea</taxon>
        <taxon>Methanobacteriati</taxon>
        <taxon>Methanobacteriota</taxon>
        <taxon>Stenosarchaea group</taxon>
        <taxon>Halobacteria</taxon>
        <taxon>Halobacteriales</taxon>
        <taxon>Halobacteriaceae</taxon>
        <taxon>Halanaeroarchaeum</taxon>
    </lineage>
</organism>
<dbReference type="EMBL" id="CP008875">
    <property type="protein sequence ID" value="AKH98702.1"/>
    <property type="molecule type" value="Genomic_DNA"/>
</dbReference>
<evidence type="ECO:0000313" key="4">
    <source>
        <dbReference type="Proteomes" id="UP000069906"/>
    </source>
</evidence>
<keyword evidence="1" id="KW-0614">Plasmid</keyword>
<proteinExistence type="predicted"/>
<dbReference type="OrthoDB" id="241397at2157"/>
<geneLocation type="plasmid" evidence="1 4">
    <name>pHSR2-01</name>
</geneLocation>
<reference evidence="2 3" key="3">
    <citation type="journal article" date="2016" name="Stand. Genomic Sci.">
        <title>Complete genome sequence of 'Halanaeroarchaeum sulfurireducens' M27-SA2, a sulfur-reducing and acetate-oxidizing haloarchaeon from the deep-sea hypersaline anoxic lake Medee.</title>
        <authorList>
            <person name="Messina E."/>
            <person name="Sorokin D.Y."/>
            <person name="Kublanov I.V."/>
            <person name="Toshchakov S."/>
            <person name="Lopatina A."/>
            <person name="Arcadi E."/>
            <person name="Smedile F."/>
            <person name="La Spada G."/>
            <person name="La Cono V."/>
            <person name="Yakimov M.M."/>
        </authorList>
    </citation>
    <scope>NUCLEOTIDE SEQUENCE [LARGE SCALE GENOMIC DNA]</scope>
    <source>
        <strain evidence="2 3">M27-SA2</strain>
        <plasmid evidence="3">Plasmid pM27-SA2-01</plasmid>
        <plasmid evidence="2">pM27-SA2-01</plasmid>
    </source>
</reference>
<reference evidence="1 4" key="1">
    <citation type="submission" date="2014-06" db="EMBL/GenBank/DDBJ databases">
        <title>Secret life of haloarchaea: discovery of obligatory anaerobic haloarchaea growing by dissimilatory sulfur reduction.</title>
        <authorList>
            <person name="Sorokin D.Y."/>
            <person name="Kublanov I.V."/>
            <person name="Gavrilov S.N."/>
            <person name="Ferrer M."/>
            <person name="Golyshin P.N."/>
            <person name="Messina E."/>
            <person name="La Cono V."/>
            <person name="Yakimov M.M."/>
        </authorList>
    </citation>
    <scope>NUCLEOTIDE SEQUENCE [LARGE SCALE GENOMIC DNA]</scope>
    <source>
        <strain evidence="1 4">HSR2</strain>
        <plasmid evidence="1 4">pHSR2-01</plasmid>
    </source>
</reference>
<dbReference type="KEGG" id="hsu:HLASF_3076"/>
<accession>A0A0F7PDF5</accession>
<evidence type="ECO:0000313" key="1">
    <source>
        <dbReference type="EMBL" id="AKH98702.1"/>
    </source>
</evidence>
<dbReference type="EMBL" id="CP011565">
    <property type="protein sequence ID" value="ALG83146.1"/>
    <property type="molecule type" value="Genomic_DNA"/>
</dbReference>
<name>A0A0F7PDF5_9EURY</name>
<dbReference type="RefSeq" id="WP_186007757.1">
    <property type="nucleotide sequence ID" value="NZ_CP008875.1"/>
</dbReference>
<reference evidence="3" key="2">
    <citation type="submission" date="2015-05" db="EMBL/GenBank/DDBJ databases">
        <title>Complete genome sequence of Halanaeroarchaeum sulfurireducens type strain M27-SA2, a sulfate-reducer haloarchaeon from marine anoxic lake Medee.</title>
        <authorList>
            <person name="Messina E."/>
            <person name="Kublanov I.V."/>
            <person name="Toshchakov S."/>
            <person name="Arcadi E."/>
            <person name="La Spada G."/>
            <person name="La Cono V."/>
            <person name="Yakimov M.M."/>
        </authorList>
    </citation>
    <scope>NUCLEOTIDE SEQUENCE [LARGE SCALE GENOMIC DNA]</scope>
    <source>
        <strain evidence="3">M27-SA2</strain>
        <plasmid evidence="3">Plasmid pM27-SA2-01</plasmid>
    </source>
</reference>
<dbReference type="GeneID" id="62345468"/>
<evidence type="ECO:0000313" key="2">
    <source>
        <dbReference type="EMBL" id="ALG83146.1"/>
    </source>
</evidence>
<evidence type="ECO:0000313" key="3">
    <source>
        <dbReference type="Proteomes" id="UP000060390"/>
    </source>
</evidence>
<dbReference type="AlphaFoldDB" id="A0A0F7PDF5"/>
<dbReference type="PATRIC" id="fig|1604004.4.peg.2350"/>
<keyword evidence="4" id="KW-1185">Reference proteome</keyword>
<dbReference type="KEGG" id="hsf:HLASA_3078"/>
<dbReference type="HOGENOM" id="CLU_2968387_0_0_2"/>